<evidence type="ECO:0000259" key="16">
    <source>
        <dbReference type="PROSITE" id="PS51786"/>
    </source>
</evidence>
<dbReference type="GO" id="GO:0043565">
    <property type="term" value="F:sequence-specific DNA binding"/>
    <property type="evidence" value="ECO:0007669"/>
    <property type="project" value="UniProtKB-UniRule"/>
</dbReference>
<accession>A0A4V1LVC0</accession>
<feature type="binding site" evidence="10 13">
    <location>
        <begin position="366"/>
        <end position="373"/>
    </location>
    <ligand>
        <name>ATP</name>
        <dbReference type="ChEBI" id="CHEBI:30616"/>
    </ligand>
</feature>
<keyword evidence="5 10" id="KW-0378">Hydrolase</keyword>
<reference evidence="18 19" key="1">
    <citation type="submission" date="2017-10" db="EMBL/GenBank/DDBJ databases">
        <title>Genomics of the genus Arcobacter.</title>
        <authorList>
            <person name="Perez-Cataluna A."/>
            <person name="Figueras M.J."/>
        </authorList>
    </citation>
    <scope>NUCLEOTIDE SEQUENCE [LARGE SCALE GENOMIC DNA]</scope>
    <source>
        <strain evidence="18 19">F26</strain>
    </source>
</reference>
<dbReference type="SMART" id="SM00464">
    <property type="entry name" value="LON"/>
    <property type="match status" value="1"/>
</dbReference>
<evidence type="ECO:0000256" key="5">
    <source>
        <dbReference type="ARBA" id="ARBA00022801"/>
    </source>
</evidence>
<evidence type="ECO:0000313" key="19">
    <source>
        <dbReference type="Proteomes" id="UP000290870"/>
    </source>
</evidence>
<evidence type="ECO:0000256" key="15">
    <source>
        <dbReference type="RuleBase" id="RU000591"/>
    </source>
</evidence>
<dbReference type="InterPro" id="IPR003959">
    <property type="entry name" value="ATPase_AAA_core"/>
</dbReference>
<name>A0A4V1LVC0_9BACT</name>
<dbReference type="PRINTS" id="PR00830">
    <property type="entry name" value="ENDOLAPTASE"/>
</dbReference>
<dbReference type="SUPFAM" id="SSF52540">
    <property type="entry name" value="P-loop containing nucleoside triphosphate hydrolases"/>
    <property type="match status" value="1"/>
</dbReference>
<dbReference type="Gene3D" id="3.30.230.10">
    <property type="match status" value="1"/>
</dbReference>
<protein>
    <recommendedName>
        <fullName evidence="10 11">Lon protease</fullName>
        <ecNumber evidence="10 11">3.4.21.53</ecNumber>
    </recommendedName>
    <alternativeName>
        <fullName evidence="10">ATP-dependent protease La</fullName>
    </alternativeName>
</protein>
<comment type="similarity">
    <text evidence="10 11 14 15">Belongs to the peptidase S16 family.</text>
</comment>
<dbReference type="InterPro" id="IPR027065">
    <property type="entry name" value="Lon_Prtase"/>
</dbReference>
<evidence type="ECO:0000256" key="11">
    <source>
        <dbReference type="PIRNR" id="PIRNR001174"/>
    </source>
</evidence>
<keyword evidence="3 10" id="KW-0645">Protease</keyword>
<comment type="function">
    <text evidence="10">ATP-dependent serine protease that mediates the selective degradation of mutant and abnormal proteins as well as certain short-lived regulatory proteins. Required for cellular homeostasis and for survival from DNA damage and developmental changes induced by stress. Degrades polypeptides processively to yield small peptide fragments that are 5 to 10 amino acids long. Binds to DNA in a double-stranded, site-specific manner.</text>
</comment>
<sequence>MELENYDEFPQTIPLIIEDDIFLYPFMIAPLFLGNEQNIKAVEYAIEHNKLVVVTVSKHGKEGKREADSFYDVGVVGNIMRKVSLPDGKIKVLFQGLTKGKITNFNPEEPLFAGIDVLKSEEANEQSIKSVIEVLIDNVKKLSRLNSKFPADLVKTIEENDDATRIADLISSVLKVKKDEAYKLFSQTNIEQRLLDIIEVIKKEIESFKIQKEITQKVNSKIEKTHKDYFLKEQIKAIQKELGGDNQKDQEIKSYKKRLKAKKEFMPKEAYKETKKQIEKLGRMNPDSPDSSLLQTYVEQVLDIPFGEYANEKISVKSVEEQLNKDHYSLVKAKERISEYFAVKQLLEQRNIEDLKSKGTVLCFVGPPGVGKTSLANSISKALQRPLIRVALGGMEDVNELRGHRRTYVGAMPGRLIKGLIDAKKMNPVMVLDEIDKLGANHRGDPTAVMLEILDPEQNHEFRDLYLNFPVDLSQVIFVSTANDARRIPAPLRDRMEFIEISSYTPNEKYHIAKDYLIPQELEKHGLKKTEVSLNKATIEMIIGKYTREAGVRNLRRVFSKLFRKVVKQILNDETIEKVTIGTKDLKTYLDNPIFEIDPADKKNSVGIANGLAWTAVGGDVLKIEAIKLKGKGTLAVTGNLGEVMKESSRISYSVVKVLIDEGSLKIDEAIIPKTVKEEEEKQKIEASEVYKRYDIHLHIPEGATPKDGPSAGITMALAMASVLSNKPIKADVAMTGELTLSGKVLPIGGLKEKLIAAYKAKMKKALIPRKNFDRDLDEIPEEVKASMEIKAVDTIEDVLKEALVNQ</sequence>
<dbReference type="Gene3D" id="2.30.130.40">
    <property type="entry name" value="LON domain-like"/>
    <property type="match status" value="1"/>
</dbReference>
<evidence type="ECO:0000256" key="10">
    <source>
        <dbReference type="HAMAP-Rule" id="MF_01973"/>
    </source>
</evidence>
<gene>
    <name evidence="10 18" type="primary">lon</name>
    <name evidence="18" type="ORF">CRU90_09250</name>
</gene>
<dbReference type="GO" id="GO:0005524">
    <property type="term" value="F:ATP binding"/>
    <property type="evidence" value="ECO:0007669"/>
    <property type="project" value="UniProtKB-UniRule"/>
</dbReference>
<evidence type="ECO:0000256" key="12">
    <source>
        <dbReference type="PIRSR" id="PIRSR001174-1"/>
    </source>
</evidence>
<dbReference type="EC" id="3.4.21.53" evidence="10 11"/>
<evidence type="ECO:0000256" key="14">
    <source>
        <dbReference type="PROSITE-ProRule" id="PRU01122"/>
    </source>
</evidence>
<dbReference type="GO" id="GO:0004252">
    <property type="term" value="F:serine-type endopeptidase activity"/>
    <property type="evidence" value="ECO:0007669"/>
    <property type="project" value="UniProtKB-UniRule"/>
</dbReference>
<comment type="subcellular location">
    <subcellularLocation>
        <location evidence="1 10 11">Cytoplasm</location>
    </subcellularLocation>
</comment>
<dbReference type="InterPro" id="IPR014721">
    <property type="entry name" value="Ribsml_uS5_D2-typ_fold_subgr"/>
</dbReference>
<dbReference type="InterPro" id="IPR046336">
    <property type="entry name" value="Lon_prtase_N_sf"/>
</dbReference>
<evidence type="ECO:0000259" key="17">
    <source>
        <dbReference type="PROSITE" id="PS51787"/>
    </source>
</evidence>
<dbReference type="Gene3D" id="3.40.50.300">
    <property type="entry name" value="P-loop containing nucleotide triphosphate hydrolases"/>
    <property type="match status" value="1"/>
</dbReference>
<dbReference type="InterPro" id="IPR008268">
    <property type="entry name" value="Peptidase_S16_AS"/>
</dbReference>
<dbReference type="HAMAP" id="MF_01973">
    <property type="entry name" value="lon_bact"/>
    <property type="match status" value="1"/>
</dbReference>
<evidence type="ECO:0000256" key="7">
    <source>
        <dbReference type="ARBA" id="ARBA00022840"/>
    </source>
</evidence>
<keyword evidence="6 10" id="KW-0720">Serine protease</keyword>
<evidence type="ECO:0000256" key="4">
    <source>
        <dbReference type="ARBA" id="ARBA00022741"/>
    </source>
</evidence>
<dbReference type="InterPro" id="IPR015947">
    <property type="entry name" value="PUA-like_sf"/>
</dbReference>
<dbReference type="InterPro" id="IPR008269">
    <property type="entry name" value="Lon_proteolytic"/>
</dbReference>
<dbReference type="GO" id="GO:0004176">
    <property type="term" value="F:ATP-dependent peptidase activity"/>
    <property type="evidence" value="ECO:0007669"/>
    <property type="project" value="UniProtKB-UniRule"/>
</dbReference>
<dbReference type="InterPro" id="IPR020568">
    <property type="entry name" value="Ribosomal_Su5_D2-typ_SF"/>
</dbReference>
<evidence type="ECO:0000256" key="3">
    <source>
        <dbReference type="ARBA" id="ARBA00022670"/>
    </source>
</evidence>
<evidence type="ECO:0000256" key="9">
    <source>
        <dbReference type="ARBA" id="ARBA00050665"/>
    </source>
</evidence>
<comment type="subunit">
    <text evidence="10 11">Homohexamer. Organized in a ring with a central cavity.</text>
</comment>
<dbReference type="PROSITE" id="PS51787">
    <property type="entry name" value="LON_N"/>
    <property type="match status" value="1"/>
</dbReference>
<dbReference type="CDD" id="cd19500">
    <property type="entry name" value="RecA-like_Lon"/>
    <property type="match status" value="1"/>
</dbReference>
<dbReference type="RefSeq" id="WP_128987005.1">
    <property type="nucleotide sequence ID" value="NZ_PDJZ01000010.1"/>
</dbReference>
<keyword evidence="7 10" id="KW-0067">ATP-binding</keyword>
<dbReference type="Pfam" id="PF02190">
    <property type="entry name" value="LON_substr_bdg"/>
    <property type="match status" value="1"/>
</dbReference>
<keyword evidence="4 10" id="KW-0547">Nucleotide-binding</keyword>
<feature type="active site" evidence="10 12">
    <location>
        <position position="711"/>
    </location>
</feature>
<dbReference type="SMART" id="SM00382">
    <property type="entry name" value="AAA"/>
    <property type="match status" value="1"/>
</dbReference>
<comment type="caution">
    <text evidence="18">The sequence shown here is derived from an EMBL/GenBank/DDBJ whole genome shotgun (WGS) entry which is preliminary data.</text>
</comment>
<dbReference type="GO" id="GO:0005737">
    <property type="term" value="C:cytoplasm"/>
    <property type="evidence" value="ECO:0007669"/>
    <property type="project" value="UniProtKB-SubCell"/>
</dbReference>
<dbReference type="GO" id="GO:0034605">
    <property type="term" value="P:cellular response to heat"/>
    <property type="evidence" value="ECO:0007669"/>
    <property type="project" value="UniProtKB-UniRule"/>
</dbReference>
<keyword evidence="2 10" id="KW-0963">Cytoplasm</keyword>
<dbReference type="Pfam" id="PF22667">
    <property type="entry name" value="Lon_lid"/>
    <property type="match status" value="1"/>
</dbReference>
<feature type="domain" description="Lon proteolytic" evidence="16">
    <location>
        <begin position="603"/>
        <end position="806"/>
    </location>
</feature>
<dbReference type="SUPFAM" id="SSF54211">
    <property type="entry name" value="Ribosomal protein S5 domain 2-like"/>
    <property type="match status" value="1"/>
</dbReference>
<evidence type="ECO:0000313" key="18">
    <source>
        <dbReference type="EMBL" id="RXJ83565.1"/>
    </source>
</evidence>
<evidence type="ECO:0000256" key="2">
    <source>
        <dbReference type="ARBA" id="ARBA00022490"/>
    </source>
</evidence>
<dbReference type="InterPro" id="IPR004815">
    <property type="entry name" value="Lon_bac/euk-typ"/>
</dbReference>
<evidence type="ECO:0000256" key="6">
    <source>
        <dbReference type="ARBA" id="ARBA00022825"/>
    </source>
</evidence>
<keyword evidence="8 10" id="KW-0346">Stress response</keyword>
<evidence type="ECO:0000256" key="1">
    <source>
        <dbReference type="ARBA" id="ARBA00004496"/>
    </source>
</evidence>
<organism evidence="18 19">
    <name type="scientific">Arcobacter cloacae</name>
    <dbReference type="NCBI Taxonomy" id="1054034"/>
    <lineage>
        <taxon>Bacteria</taxon>
        <taxon>Pseudomonadati</taxon>
        <taxon>Campylobacterota</taxon>
        <taxon>Epsilonproteobacteria</taxon>
        <taxon>Campylobacterales</taxon>
        <taxon>Arcobacteraceae</taxon>
        <taxon>Arcobacter</taxon>
    </lineage>
</organism>
<evidence type="ECO:0000256" key="8">
    <source>
        <dbReference type="ARBA" id="ARBA00023016"/>
    </source>
</evidence>
<dbReference type="InterPro" id="IPR027543">
    <property type="entry name" value="Lon_bac"/>
</dbReference>
<dbReference type="Gene3D" id="1.20.58.1480">
    <property type="match status" value="1"/>
</dbReference>
<dbReference type="InterPro" id="IPR003111">
    <property type="entry name" value="Lon_prtase_N"/>
</dbReference>
<feature type="domain" description="Lon N-terminal" evidence="17">
    <location>
        <begin position="13"/>
        <end position="205"/>
    </location>
</feature>
<dbReference type="Pfam" id="PF05362">
    <property type="entry name" value="Lon_C"/>
    <property type="match status" value="2"/>
</dbReference>
<proteinExistence type="evidence at transcript level"/>
<comment type="induction">
    <text evidence="10">By heat shock.</text>
</comment>
<dbReference type="SUPFAM" id="SSF88697">
    <property type="entry name" value="PUA domain-like"/>
    <property type="match status" value="1"/>
</dbReference>
<dbReference type="Proteomes" id="UP000290870">
    <property type="component" value="Unassembled WGS sequence"/>
</dbReference>
<dbReference type="PANTHER" id="PTHR43718">
    <property type="entry name" value="LON PROTEASE"/>
    <property type="match status" value="1"/>
</dbReference>
<dbReference type="AlphaFoldDB" id="A0A4V1LVC0"/>
<dbReference type="PANTHER" id="PTHR43718:SF2">
    <property type="entry name" value="LON PROTEASE HOMOLOG, MITOCHONDRIAL"/>
    <property type="match status" value="1"/>
</dbReference>
<dbReference type="NCBIfam" id="TIGR00763">
    <property type="entry name" value="lon"/>
    <property type="match status" value="1"/>
</dbReference>
<dbReference type="FunFam" id="3.40.50.300:FF:000021">
    <property type="entry name" value="Lon protease homolog"/>
    <property type="match status" value="1"/>
</dbReference>
<dbReference type="InterPro" id="IPR003593">
    <property type="entry name" value="AAA+_ATPase"/>
</dbReference>
<dbReference type="EMBL" id="PDJZ01000010">
    <property type="protein sequence ID" value="RXJ83565.1"/>
    <property type="molecule type" value="Genomic_DNA"/>
</dbReference>
<feature type="active site" evidence="10 12">
    <location>
        <position position="754"/>
    </location>
</feature>
<dbReference type="InterPro" id="IPR027417">
    <property type="entry name" value="P-loop_NTPase"/>
</dbReference>
<dbReference type="PIRSF" id="PIRSF001174">
    <property type="entry name" value="Lon_proteas"/>
    <property type="match status" value="1"/>
</dbReference>
<dbReference type="PROSITE" id="PS51786">
    <property type="entry name" value="LON_PROTEOLYTIC"/>
    <property type="match status" value="1"/>
</dbReference>
<evidence type="ECO:0000256" key="13">
    <source>
        <dbReference type="PIRSR" id="PIRSR001174-2"/>
    </source>
</evidence>
<dbReference type="Gene3D" id="1.10.8.60">
    <property type="match status" value="1"/>
</dbReference>
<dbReference type="InterPro" id="IPR054594">
    <property type="entry name" value="Lon_lid"/>
</dbReference>
<dbReference type="PROSITE" id="PS01046">
    <property type="entry name" value="LON_SER"/>
    <property type="match status" value="1"/>
</dbReference>
<dbReference type="OrthoDB" id="9803599at2"/>
<dbReference type="Pfam" id="PF00004">
    <property type="entry name" value="AAA"/>
    <property type="match status" value="1"/>
</dbReference>
<comment type="catalytic activity">
    <reaction evidence="9 10 11 14">
        <text>Hydrolysis of proteins in presence of ATP.</text>
        <dbReference type="EC" id="3.4.21.53"/>
    </reaction>
</comment>
<dbReference type="GO" id="GO:0016887">
    <property type="term" value="F:ATP hydrolysis activity"/>
    <property type="evidence" value="ECO:0007669"/>
    <property type="project" value="UniProtKB-UniRule"/>
</dbReference>
<dbReference type="GO" id="GO:0006515">
    <property type="term" value="P:protein quality control for misfolded or incompletely synthesized proteins"/>
    <property type="evidence" value="ECO:0007669"/>
    <property type="project" value="UniProtKB-UniRule"/>
</dbReference>
<dbReference type="Gene3D" id="1.20.5.5270">
    <property type="match status" value="1"/>
</dbReference>